<comment type="caution">
    <text evidence="1">The sequence shown here is derived from an EMBL/GenBank/DDBJ whole genome shotgun (WGS) entry which is preliminary data.</text>
</comment>
<evidence type="ECO:0000313" key="1">
    <source>
        <dbReference type="EMBL" id="EAZ82631.1"/>
    </source>
</evidence>
<dbReference type="AlphaFoldDB" id="A3HS13"/>
<dbReference type="EMBL" id="AAXU02000001">
    <property type="protein sequence ID" value="EAZ82631.1"/>
    <property type="molecule type" value="Genomic_DNA"/>
</dbReference>
<reference evidence="1 2" key="1">
    <citation type="journal article" date="2011" name="J. Bacteriol.">
        <title>Complete genome sequence of Algoriphagus sp. PR1, bacterial prey of a colony-forming choanoflagellate.</title>
        <authorList>
            <person name="Alegado R.A."/>
            <person name="Ferriera S."/>
            <person name="Nusbaum C."/>
            <person name="Young S.K."/>
            <person name="Zeng Q."/>
            <person name="Imamovic A."/>
            <person name="Fairclough S.R."/>
            <person name="King N."/>
        </authorList>
    </citation>
    <scope>NUCLEOTIDE SEQUENCE [LARGE SCALE GENOMIC DNA]</scope>
    <source>
        <strain evidence="1 2">PR1</strain>
    </source>
</reference>
<accession>A3HS13</accession>
<proteinExistence type="predicted"/>
<dbReference type="Proteomes" id="UP000003919">
    <property type="component" value="Unassembled WGS sequence"/>
</dbReference>
<keyword evidence="2" id="KW-1185">Reference proteome</keyword>
<sequence>MFEVSEAKNTSINFINKFSKIMKKYLFIIGLGAMIFNSSCDSQNEDSIFAMDQMAADADSNDNLNARIGPSAGGKGEGNAKFNYEIAEYSYDGIMMTLPAEKAKEIMETSRTKEDFIGKMIVKSIGIFDSTLVKRATMFSDYARRNHAALAGDEHEIEYDIAAGPYASAAAFMKIGDIKGESRDKEYPFALLFDNNRPQAAPSTGPWDDSIPPVKKPELESMAEFVLQLNSRTAEPASIAESLDELEIGYGVDPAAIAMLLPAIQKVREAASTGTNARGKADILIESLSLNYGLDKEGDFASLLQLGGMGSIGKLASDDYDSSGDVDWASIQLNRKKFEFEMFYLWDRFWENHQELPVPGR</sequence>
<evidence type="ECO:0000313" key="2">
    <source>
        <dbReference type="Proteomes" id="UP000003919"/>
    </source>
</evidence>
<dbReference type="HOGENOM" id="CLU_766463_0_0_10"/>
<gene>
    <name evidence="1" type="ORF">ALPR1_10460</name>
</gene>
<organism evidence="1 2">
    <name type="scientific">Algoriphagus machipongonensis</name>
    <dbReference type="NCBI Taxonomy" id="388413"/>
    <lineage>
        <taxon>Bacteria</taxon>
        <taxon>Pseudomonadati</taxon>
        <taxon>Bacteroidota</taxon>
        <taxon>Cytophagia</taxon>
        <taxon>Cytophagales</taxon>
        <taxon>Cyclobacteriaceae</taxon>
        <taxon>Algoriphagus</taxon>
    </lineage>
</organism>
<dbReference type="STRING" id="388413.ALPR1_10460"/>
<name>A3HS13_9BACT</name>
<protein>
    <submittedName>
        <fullName evidence="1">Uncharacterized protein</fullName>
    </submittedName>
</protein>